<dbReference type="EMBL" id="FMXN01000002">
    <property type="protein sequence ID" value="SDB11384.1"/>
    <property type="molecule type" value="Genomic_DNA"/>
</dbReference>
<feature type="signal peptide" evidence="2">
    <location>
        <begin position="1"/>
        <end position="28"/>
    </location>
</feature>
<protein>
    <submittedName>
        <fullName evidence="3">Uncharacterized protein</fullName>
    </submittedName>
</protein>
<sequence>MPNRARFIVQIILLFLITLHARPPAAHEAPPSVRAELPLLTAPAISREGYFTLQLQSLPTVPLVVEYSTDPQFTQVTAQYPWFADFSQMTLSGFPNGQHYFRLAQAGVDGSAPNQVGPVVMVRVQHYPLNLAIGLLCFGGAMFGLLVVMIVRGHWSRSRYE</sequence>
<keyword evidence="1" id="KW-0812">Transmembrane</keyword>
<keyword evidence="2" id="KW-0732">Signal</keyword>
<keyword evidence="4" id="KW-1185">Reference proteome</keyword>
<reference evidence="4" key="1">
    <citation type="submission" date="2016-10" db="EMBL/GenBank/DDBJ databases">
        <authorList>
            <person name="Varghese N."/>
            <person name="Submissions S."/>
        </authorList>
    </citation>
    <scope>NUCLEOTIDE SEQUENCE [LARGE SCALE GENOMIC DNA]</scope>
    <source>
        <strain evidence="4">CGMCC 1.10824</strain>
    </source>
</reference>
<evidence type="ECO:0000313" key="3">
    <source>
        <dbReference type="EMBL" id="SDB11384.1"/>
    </source>
</evidence>
<dbReference type="OrthoDB" id="6194313at2"/>
<name>A0A1G6ASM1_9GAMM</name>
<proteinExistence type="predicted"/>
<dbReference type="AlphaFoldDB" id="A0A1G6ASM1"/>
<accession>A0A1G6ASM1</accession>
<keyword evidence="1" id="KW-0472">Membrane</keyword>
<evidence type="ECO:0000256" key="1">
    <source>
        <dbReference type="SAM" id="Phobius"/>
    </source>
</evidence>
<evidence type="ECO:0000313" key="4">
    <source>
        <dbReference type="Proteomes" id="UP000199626"/>
    </source>
</evidence>
<gene>
    <name evidence="3" type="ORF">SAMN02927930_00445</name>
</gene>
<dbReference type="Proteomes" id="UP000199626">
    <property type="component" value="Unassembled WGS sequence"/>
</dbReference>
<dbReference type="STRING" id="1159017.SAMN02927930_00445"/>
<feature type="chain" id="PRO_5011631695" evidence="2">
    <location>
        <begin position="29"/>
        <end position="161"/>
    </location>
</feature>
<keyword evidence="1" id="KW-1133">Transmembrane helix</keyword>
<dbReference type="RefSeq" id="WP_092591320.1">
    <property type="nucleotide sequence ID" value="NZ_FMXN01000002.1"/>
</dbReference>
<organism evidence="3 4">
    <name type="scientific">Pseudidiomarina indica</name>
    <dbReference type="NCBI Taxonomy" id="1159017"/>
    <lineage>
        <taxon>Bacteria</taxon>
        <taxon>Pseudomonadati</taxon>
        <taxon>Pseudomonadota</taxon>
        <taxon>Gammaproteobacteria</taxon>
        <taxon>Alteromonadales</taxon>
        <taxon>Idiomarinaceae</taxon>
        <taxon>Pseudidiomarina</taxon>
    </lineage>
</organism>
<evidence type="ECO:0000256" key="2">
    <source>
        <dbReference type="SAM" id="SignalP"/>
    </source>
</evidence>
<feature type="transmembrane region" description="Helical" evidence="1">
    <location>
        <begin position="131"/>
        <end position="151"/>
    </location>
</feature>